<keyword evidence="1" id="KW-0472">Membrane</keyword>
<name>A0A916Q8K5_9FIRM</name>
<evidence type="ECO:0000313" key="2">
    <source>
        <dbReference type="EMBL" id="GFO84870.1"/>
    </source>
</evidence>
<keyword evidence="1" id="KW-0812">Transmembrane</keyword>
<accession>A0A916Q8K5</accession>
<keyword evidence="3" id="KW-1185">Reference proteome</keyword>
<gene>
    <name evidence="2" type="ORF">ANBU17_12170</name>
</gene>
<reference evidence="2" key="1">
    <citation type="submission" date="2020-06" db="EMBL/GenBank/DDBJ databases">
        <title>Characterization of fructooligosaccharide metabolism and fructooligosaccharide-degrading enzymes in human commensal butyrate producers.</title>
        <authorList>
            <person name="Tanno H."/>
            <person name="Fujii T."/>
            <person name="Hirano K."/>
            <person name="Maeno S."/>
            <person name="Tonozuka T."/>
            <person name="Sakamoto M."/>
            <person name="Ohkuma M."/>
            <person name="Tochio T."/>
            <person name="Endo A."/>
        </authorList>
    </citation>
    <scope>NUCLEOTIDE SEQUENCE</scope>
    <source>
        <strain evidence="2">JCM 17466</strain>
    </source>
</reference>
<sequence>MRYFIFMFLIIEIIPYIVEHKGNMEEIFIQTIIIAFIAFIVSVKKRNRK</sequence>
<comment type="caution">
    <text evidence="2">The sequence shown here is derived from an EMBL/GenBank/DDBJ whole genome shotgun (WGS) entry which is preliminary data.</text>
</comment>
<proteinExistence type="predicted"/>
<evidence type="ECO:0000313" key="3">
    <source>
        <dbReference type="Proteomes" id="UP000613208"/>
    </source>
</evidence>
<organism evidence="2 3">
    <name type="scientific">Anaerostipes butyraticus</name>
    <dbReference type="NCBI Taxonomy" id="645466"/>
    <lineage>
        <taxon>Bacteria</taxon>
        <taxon>Bacillati</taxon>
        <taxon>Bacillota</taxon>
        <taxon>Clostridia</taxon>
        <taxon>Lachnospirales</taxon>
        <taxon>Lachnospiraceae</taxon>
        <taxon>Anaerostipes</taxon>
    </lineage>
</organism>
<protein>
    <submittedName>
        <fullName evidence="2">Uncharacterized protein</fullName>
    </submittedName>
</protein>
<dbReference type="EMBL" id="BLYI01000027">
    <property type="protein sequence ID" value="GFO84870.1"/>
    <property type="molecule type" value="Genomic_DNA"/>
</dbReference>
<dbReference type="AlphaFoldDB" id="A0A916Q8K5"/>
<keyword evidence="1" id="KW-1133">Transmembrane helix</keyword>
<feature type="transmembrane region" description="Helical" evidence="1">
    <location>
        <begin position="27"/>
        <end position="43"/>
    </location>
</feature>
<evidence type="ECO:0000256" key="1">
    <source>
        <dbReference type="SAM" id="Phobius"/>
    </source>
</evidence>
<dbReference type="Proteomes" id="UP000613208">
    <property type="component" value="Unassembled WGS sequence"/>
</dbReference>